<dbReference type="InterPro" id="IPR035706">
    <property type="entry name" value="AAA_9"/>
</dbReference>
<dbReference type="GO" id="GO:0051959">
    <property type="term" value="F:dynein light intermediate chain binding"/>
    <property type="evidence" value="ECO:0007669"/>
    <property type="project" value="InterPro"/>
</dbReference>
<proteinExistence type="predicted"/>
<sequence>MSSPKIELGVRFGKTLIVDELDNDIEPSLVPLLRREFKSIGTRLTVQLGEKQVDFNDKFRLFLCTRNENNRLGEHIRGSLTEVNFSVTSFWPCFATSRLSNSNRTARIGT</sequence>
<keyword evidence="2" id="KW-1185">Reference proteome</keyword>
<name>A0A914NZL5_MELIC</name>
<reference evidence="3" key="1">
    <citation type="submission" date="2022-11" db="UniProtKB">
        <authorList>
            <consortium name="WormBaseParasite"/>
        </authorList>
    </citation>
    <scope>IDENTIFICATION</scope>
</reference>
<dbReference type="Pfam" id="PF12781">
    <property type="entry name" value="AAA_9"/>
    <property type="match status" value="1"/>
</dbReference>
<feature type="domain" description="Dynein heavy chain ATP-binding dynein motor region" evidence="1">
    <location>
        <begin position="5"/>
        <end position="89"/>
    </location>
</feature>
<dbReference type="InterPro" id="IPR027417">
    <property type="entry name" value="P-loop_NTPase"/>
</dbReference>
<evidence type="ECO:0000259" key="1">
    <source>
        <dbReference type="Pfam" id="PF12781"/>
    </source>
</evidence>
<dbReference type="AlphaFoldDB" id="A0A914NZL5"/>
<protein>
    <submittedName>
        <fullName evidence="3">Dynein heavy chain ATP-binding dynein motor region domain-containing protein</fullName>
    </submittedName>
</protein>
<accession>A0A914NZL5</accession>
<dbReference type="Gene3D" id="3.40.50.300">
    <property type="entry name" value="P-loop containing nucleotide triphosphate hydrolases"/>
    <property type="match status" value="1"/>
</dbReference>
<dbReference type="GO" id="GO:0007018">
    <property type="term" value="P:microtubule-based movement"/>
    <property type="evidence" value="ECO:0007669"/>
    <property type="project" value="InterPro"/>
</dbReference>
<dbReference type="PANTHER" id="PTHR45703">
    <property type="entry name" value="DYNEIN HEAVY CHAIN"/>
    <property type="match status" value="1"/>
</dbReference>
<dbReference type="WBParaSite" id="Minc3s09672g43437">
    <property type="protein sequence ID" value="Minc3s09672g43437"/>
    <property type="gene ID" value="Minc3s09672g43437"/>
</dbReference>
<evidence type="ECO:0000313" key="3">
    <source>
        <dbReference type="WBParaSite" id="Minc3s09672g43437"/>
    </source>
</evidence>
<dbReference type="InterPro" id="IPR026983">
    <property type="entry name" value="DHC"/>
</dbReference>
<organism evidence="2 3">
    <name type="scientific">Meloidogyne incognita</name>
    <name type="common">Southern root-knot nematode worm</name>
    <name type="synonym">Oxyuris incognita</name>
    <dbReference type="NCBI Taxonomy" id="6306"/>
    <lineage>
        <taxon>Eukaryota</taxon>
        <taxon>Metazoa</taxon>
        <taxon>Ecdysozoa</taxon>
        <taxon>Nematoda</taxon>
        <taxon>Chromadorea</taxon>
        <taxon>Rhabditida</taxon>
        <taxon>Tylenchina</taxon>
        <taxon>Tylenchomorpha</taxon>
        <taxon>Tylenchoidea</taxon>
        <taxon>Meloidogynidae</taxon>
        <taxon>Meloidogyninae</taxon>
        <taxon>Meloidogyne</taxon>
        <taxon>Meloidogyne incognita group</taxon>
    </lineage>
</organism>
<dbReference type="PANTHER" id="PTHR45703:SF22">
    <property type="entry name" value="DYNEIN CYTOPLASMIC 2 HEAVY CHAIN 1"/>
    <property type="match status" value="1"/>
</dbReference>
<evidence type="ECO:0000313" key="2">
    <source>
        <dbReference type="Proteomes" id="UP000887563"/>
    </source>
</evidence>
<dbReference type="Proteomes" id="UP000887563">
    <property type="component" value="Unplaced"/>
</dbReference>
<dbReference type="GO" id="GO:0045505">
    <property type="term" value="F:dynein intermediate chain binding"/>
    <property type="evidence" value="ECO:0007669"/>
    <property type="project" value="InterPro"/>
</dbReference>
<dbReference type="GO" id="GO:0030286">
    <property type="term" value="C:dynein complex"/>
    <property type="evidence" value="ECO:0007669"/>
    <property type="project" value="InterPro"/>
</dbReference>